<keyword evidence="5" id="KW-1185">Reference proteome</keyword>
<accession>A0A2V4C7Y6</accession>
<dbReference type="Gene3D" id="2.60.40.3080">
    <property type="match status" value="1"/>
</dbReference>
<evidence type="ECO:0000313" key="4">
    <source>
        <dbReference type="EMBL" id="PXY47127.1"/>
    </source>
</evidence>
<dbReference type="OrthoDB" id="9805017at2"/>
<name>A0A2V4C7Y6_9FLAO</name>
<evidence type="ECO:0000313" key="5">
    <source>
        <dbReference type="Proteomes" id="UP000247681"/>
    </source>
</evidence>
<evidence type="ECO:0000256" key="2">
    <source>
        <dbReference type="SAM" id="SignalP"/>
    </source>
</evidence>
<dbReference type="InterPro" id="IPR026444">
    <property type="entry name" value="Secre_tail"/>
</dbReference>
<reference evidence="4 5" key="1">
    <citation type="submission" date="2018-05" db="EMBL/GenBank/DDBJ databases">
        <title>Flavobacterium sp. strain IMCC34758, incomplete genome.</title>
        <authorList>
            <person name="Joung Y."/>
        </authorList>
    </citation>
    <scope>NUCLEOTIDE SEQUENCE [LARGE SCALE GENOMIC DNA]</scope>
    <source>
        <strain evidence="4 5">IMCC34758</strain>
    </source>
</reference>
<evidence type="ECO:0000256" key="1">
    <source>
        <dbReference type="ARBA" id="ARBA00022729"/>
    </source>
</evidence>
<dbReference type="Pfam" id="PF18962">
    <property type="entry name" value="Por_Secre_tail"/>
    <property type="match status" value="1"/>
</dbReference>
<dbReference type="AlphaFoldDB" id="A0A2V4C7Y6"/>
<gene>
    <name evidence="4" type="ORF">DMB68_08265</name>
</gene>
<dbReference type="RefSeq" id="WP_110346128.1">
    <property type="nucleotide sequence ID" value="NZ_QJHL01000001.1"/>
</dbReference>
<feature type="signal peptide" evidence="2">
    <location>
        <begin position="1"/>
        <end position="18"/>
    </location>
</feature>
<sequence length="918" mass="98217">MKKTITLILLLFIMNSNAQIGGGWDWAFNTGSLGGEAIKHLKYTSDGSEILFGGTALAAAYFSSTTLTAPAQPNYPGDIKYFGKINSATGVPTIIKSFSNLFINFDCITTDDAGNFYIGGGLSGINPVDLGNGISVSGQNKVVIAKFDASGNTVWAKTFDLGVVGTYQKTIPRLAVSNSGNVFFVGYNPNLDANGKVNYPLYKLDSNGETLWYKDALNPHGIVGVFTNENSLSDKFIDNNENVHLSVGSTAGFTFDGINYPNTTTSPSTTIYTTILSLNSSGNILKAQTFDAEVKSFQVNRITGNLAFFWSQDNPNPSPFDKLPAQNYGPTGSFIGMIETDANFNFIRCKDFFTTYDNPFNIDNDKDIFLSLPNGKLVIAKQFSKNKLYAAGVDYIHPSDPNNASVIIETDANWNITKFISGGKAPLTDQNVLAAYNDTYAMAAGFFSQDLAQTPGNPNNLVPTTSYGTVNLTGFNAASDFNTAYGIHSTFYLRKDVAIVQTKSANFPTIASTTWLGNSTNWNDASNWSNGVPTNVMKALFNQPTSNYPIVSSSPKAASLEVKTGVNLTLPSTLVLTSGLKNDGTITIKDGGFFQGLGAKEWRGSGTVNFTGTAVSFFYSGFFSNSLVLNTDLGTYFDLKVPTVTLNTGKISLNGKTLSIIDSSPTALSGVSATNYIYGGTLERKINTTGIYEFPVGESARLQSATINANNLVGVDKIAVKFTKAFTGTTPNISYNGVAITKALNGGWFTISPDKQPTSGNYDAILNIQNSTNTSASAGSYVVIKRDNSTSAWNVSGNYTLATVNNGMVTARNNGLTSFSDFAIGIGNANITLSNSEFQKQQHTIFPNPASEQINLSFPSILNNVNVKIIAVTGQTVYQKSNLSGDNLSLNVSNLANGIYIIQVSDGISVSSSKFIKQ</sequence>
<evidence type="ECO:0000259" key="3">
    <source>
        <dbReference type="Pfam" id="PF18962"/>
    </source>
</evidence>
<protein>
    <recommendedName>
        <fullName evidence="3">Secretion system C-terminal sorting domain-containing protein</fullName>
    </recommendedName>
</protein>
<comment type="caution">
    <text evidence="4">The sequence shown here is derived from an EMBL/GenBank/DDBJ whole genome shotgun (WGS) entry which is preliminary data.</text>
</comment>
<dbReference type="Proteomes" id="UP000247681">
    <property type="component" value="Unassembled WGS sequence"/>
</dbReference>
<feature type="chain" id="PRO_5015911631" description="Secretion system C-terminal sorting domain-containing protein" evidence="2">
    <location>
        <begin position="19"/>
        <end position="918"/>
    </location>
</feature>
<proteinExistence type="predicted"/>
<organism evidence="4 5">
    <name type="scientific">Flavobacterium hydrophilum</name>
    <dbReference type="NCBI Taxonomy" id="2211445"/>
    <lineage>
        <taxon>Bacteria</taxon>
        <taxon>Pseudomonadati</taxon>
        <taxon>Bacteroidota</taxon>
        <taxon>Flavobacteriia</taxon>
        <taxon>Flavobacteriales</taxon>
        <taxon>Flavobacteriaceae</taxon>
        <taxon>Flavobacterium</taxon>
    </lineage>
</organism>
<dbReference type="NCBIfam" id="TIGR04183">
    <property type="entry name" value="Por_Secre_tail"/>
    <property type="match status" value="1"/>
</dbReference>
<dbReference type="EMBL" id="QJHL01000001">
    <property type="protein sequence ID" value="PXY47127.1"/>
    <property type="molecule type" value="Genomic_DNA"/>
</dbReference>
<keyword evidence="1 2" id="KW-0732">Signal</keyword>
<feature type="domain" description="Secretion system C-terminal sorting" evidence="3">
    <location>
        <begin position="845"/>
        <end position="916"/>
    </location>
</feature>